<dbReference type="EMBL" id="NCEQ01000013">
    <property type="protein sequence ID" value="OYX55623.1"/>
    <property type="molecule type" value="Genomic_DNA"/>
</dbReference>
<proteinExistence type="predicted"/>
<protein>
    <submittedName>
        <fullName evidence="1">Uncharacterized protein</fullName>
    </submittedName>
</protein>
<comment type="caution">
    <text evidence="1">The sequence shown here is derived from an EMBL/GenBank/DDBJ whole genome shotgun (WGS) entry which is preliminary data.</text>
</comment>
<dbReference type="AlphaFoldDB" id="A0A258HGZ9"/>
<sequence length="80" mass="8226">MPQTIILKGQAHAFAGGVIPNNVTLTTTNPATGNVTYTLAAMGPIVVPFVGNQVHTFVLPVNGNPLGVFNNSTSGLSCVY</sequence>
<organism evidence="1 2">
    <name type="scientific">Brevundimonas subvibrioides</name>
    <dbReference type="NCBI Taxonomy" id="74313"/>
    <lineage>
        <taxon>Bacteria</taxon>
        <taxon>Pseudomonadati</taxon>
        <taxon>Pseudomonadota</taxon>
        <taxon>Alphaproteobacteria</taxon>
        <taxon>Caulobacterales</taxon>
        <taxon>Caulobacteraceae</taxon>
        <taxon>Brevundimonas</taxon>
    </lineage>
</organism>
<dbReference type="Proteomes" id="UP000216147">
    <property type="component" value="Unassembled WGS sequence"/>
</dbReference>
<name>A0A258HGZ9_9CAUL</name>
<accession>A0A258HGZ9</accession>
<reference evidence="1 2" key="1">
    <citation type="submission" date="2017-03" db="EMBL/GenBank/DDBJ databases">
        <title>Lifting the veil on microbial sulfur biogeochemistry in mining wastewaters.</title>
        <authorList>
            <person name="Kantor R.S."/>
            <person name="Colenbrander Nelson T."/>
            <person name="Marshall S."/>
            <person name="Bennett D."/>
            <person name="Apte S."/>
            <person name="Camacho D."/>
            <person name="Thomas B.C."/>
            <person name="Warren L.A."/>
            <person name="Banfield J.F."/>
        </authorList>
    </citation>
    <scope>NUCLEOTIDE SEQUENCE [LARGE SCALE GENOMIC DNA]</scope>
    <source>
        <strain evidence="1">32-68-21</strain>
    </source>
</reference>
<evidence type="ECO:0000313" key="2">
    <source>
        <dbReference type="Proteomes" id="UP000216147"/>
    </source>
</evidence>
<evidence type="ECO:0000313" key="1">
    <source>
        <dbReference type="EMBL" id="OYX55623.1"/>
    </source>
</evidence>
<gene>
    <name evidence="1" type="ORF">B7Y86_13285</name>
</gene>